<evidence type="ECO:0000313" key="6">
    <source>
        <dbReference type="Proteomes" id="UP000284338"/>
    </source>
</evidence>
<protein>
    <submittedName>
        <fullName evidence="5">Type II toxin-antitoxin system HipA family toxin</fullName>
    </submittedName>
</protein>
<dbReference type="EMBL" id="QYYG01000006">
    <property type="protein sequence ID" value="RJF54447.1"/>
    <property type="molecule type" value="Genomic_DNA"/>
</dbReference>
<proteinExistence type="inferred from homology"/>
<organism evidence="5 6">
    <name type="scientific">Serratia inhibens</name>
    <dbReference type="NCBI Taxonomy" id="2338073"/>
    <lineage>
        <taxon>Bacteria</taxon>
        <taxon>Pseudomonadati</taxon>
        <taxon>Pseudomonadota</taxon>
        <taxon>Gammaproteobacteria</taxon>
        <taxon>Enterobacterales</taxon>
        <taxon>Yersiniaceae</taxon>
        <taxon>Serratia</taxon>
    </lineage>
</organism>
<dbReference type="InterPro" id="IPR012893">
    <property type="entry name" value="HipA-like_C"/>
</dbReference>
<dbReference type="InterPro" id="IPR052028">
    <property type="entry name" value="HipA_Ser/Thr_kinase"/>
</dbReference>
<evidence type="ECO:0000259" key="4">
    <source>
        <dbReference type="Pfam" id="PF07804"/>
    </source>
</evidence>
<dbReference type="PANTHER" id="PTHR37419">
    <property type="entry name" value="SERINE/THREONINE-PROTEIN KINASE TOXIN HIPA"/>
    <property type="match status" value="1"/>
</dbReference>
<comment type="similarity">
    <text evidence="1">Belongs to the HipA Ser/Thr kinase family.</text>
</comment>
<reference evidence="5 6" key="1">
    <citation type="submission" date="2018-09" db="EMBL/GenBank/DDBJ databases">
        <title>Draft genome of a novel serratia sp. strain with antifungal activity.</title>
        <authorList>
            <person name="Dichmann S.I."/>
            <person name="Park B.P."/>
            <person name="Pathiraja D."/>
            <person name="Choi I.-G."/>
            <person name="Stougaard P."/>
            <person name="Hennessy R.C."/>
        </authorList>
    </citation>
    <scope>NUCLEOTIDE SEQUENCE [LARGE SCALE GENOMIC DNA]</scope>
    <source>
        <strain evidence="5 6">S40</strain>
    </source>
</reference>
<dbReference type="GO" id="GO:0004674">
    <property type="term" value="F:protein serine/threonine kinase activity"/>
    <property type="evidence" value="ECO:0007669"/>
    <property type="project" value="TreeGrafter"/>
</dbReference>
<evidence type="ECO:0000313" key="5">
    <source>
        <dbReference type="EMBL" id="RJF54447.1"/>
    </source>
</evidence>
<dbReference type="PANTHER" id="PTHR37419:SF6">
    <property type="entry name" value="KINASE HI_0665-RELATED"/>
    <property type="match status" value="1"/>
</dbReference>
<dbReference type="AlphaFoldDB" id="A0AA92X5X7"/>
<feature type="domain" description="HipA-like C-terminal" evidence="4">
    <location>
        <begin position="58"/>
        <end position="302"/>
    </location>
</feature>
<dbReference type="RefSeq" id="WP_119804943.1">
    <property type="nucleotide sequence ID" value="NZ_QYYG01000006.1"/>
</dbReference>
<dbReference type="Proteomes" id="UP000284338">
    <property type="component" value="Unassembled WGS sequence"/>
</dbReference>
<evidence type="ECO:0000256" key="3">
    <source>
        <dbReference type="ARBA" id="ARBA00022777"/>
    </source>
</evidence>
<keyword evidence="2" id="KW-0808">Transferase</keyword>
<keyword evidence="6" id="KW-1185">Reference proteome</keyword>
<dbReference type="GO" id="GO:0005829">
    <property type="term" value="C:cytosol"/>
    <property type="evidence" value="ECO:0007669"/>
    <property type="project" value="TreeGrafter"/>
</dbReference>
<accession>A0AA92X5X7</accession>
<dbReference type="Pfam" id="PF07804">
    <property type="entry name" value="HipA_C"/>
    <property type="match status" value="1"/>
</dbReference>
<keyword evidence="3" id="KW-0418">Kinase</keyword>
<sequence length="343" mass="38589">MNPDRCLINLTPLKAPELITGYSKQGIKQLFGSAKIALTLPFTRREFIQELPERQKGMSISGYQPKLSLSLEKGELHVVNNDGTYILKPSPEEYPHLAENEHATMTVMARLKFVVPPFGLIRFKADEDRPDELAFVIKRYDRIGPDRVRLHQEQLDGAMGINDKYGYVDGKKDISYEKAAKFLNHTVSNGLHSKRDVFLRILYAYVLGNNDFHLRNLGIIHPENASPYVAPVYDFISVAPYPAAFGEYLALPLLECEENDAGIAPGINSPYGEYIGVDFILLAEGMDVNPKLAKKWLAEVVKSHQLIIDTYTESHMPAEQREAVLSYVARRITLLGVTELKTA</sequence>
<comment type="caution">
    <text evidence="5">The sequence shown here is derived from an EMBL/GenBank/DDBJ whole genome shotgun (WGS) entry which is preliminary data.</text>
</comment>
<evidence type="ECO:0000256" key="2">
    <source>
        <dbReference type="ARBA" id="ARBA00022679"/>
    </source>
</evidence>
<evidence type="ECO:0000256" key="1">
    <source>
        <dbReference type="ARBA" id="ARBA00010164"/>
    </source>
</evidence>
<gene>
    <name evidence="5" type="ORF">D4100_18340</name>
</gene>
<name>A0AA92X5X7_9GAMM</name>